<dbReference type="InterPro" id="IPR018313">
    <property type="entry name" value="SBP_3_CS"/>
</dbReference>
<dbReference type="PANTHER" id="PTHR35936">
    <property type="entry name" value="MEMBRANE-BOUND LYTIC MUREIN TRANSGLYCOSYLASE F"/>
    <property type="match status" value="1"/>
</dbReference>
<gene>
    <name evidence="7" type="ORF">J0H12_03160</name>
</gene>
<reference evidence="7" key="1">
    <citation type="submission" date="2021-02" db="EMBL/GenBank/DDBJ databases">
        <title>Thiocyanate and organic carbon inputs drive convergent selection for specific autotrophic Afipia and Thiobacillus strains within complex microbiomes.</title>
        <authorList>
            <person name="Huddy R.J."/>
            <person name="Sachdeva R."/>
            <person name="Kadzinga F."/>
            <person name="Kantor R.S."/>
            <person name="Harrison S.T.L."/>
            <person name="Banfield J.F."/>
        </authorList>
    </citation>
    <scope>NUCLEOTIDE SEQUENCE</scope>
    <source>
        <strain evidence="7">SCN18_10_11_15_R4_P_38_20</strain>
    </source>
</reference>
<organism evidence="7 8">
    <name type="scientific">Candidatus Paracaedimonas acanthamoebae</name>
    <dbReference type="NCBI Taxonomy" id="244581"/>
    <lineage>
        <taxon>Bacteria</taxon>
        <taxon>Pseudomonadati</taxon>
        <taxon>Pseudomonadota</taxon>
        <taxon>Alphaproteobacteria</taxon>
        <taxon>Holosporales</taxon>
        <taxon>Caedimonadaceae</taxon>
        <taxon>Candidatus Paracaedimonas</taxon>
    </lineage>
</organism>
<keyword evidence="3" id="KW-0732">Signal</keyword>
<dbReference type="SUPFAM" id="SSF53850">
    <property type="entry name" value="Periplasmic binding protein-like II"/>
    <property type="match status" value="1"/>
</dbReference>
<evidence type="ECO:0000259" key="6">
    <source>
        <dbReference type="SMART" id="SM00079"/>
    </source>
</evidence>
<comment type="caution">
    <text evidence="7">The sequence shown here is derived from an EMBL/GenBank/DDBJ whole genome shotgun (WGS) entry which is preliminary data.</text>
</comment>
<evidence type="ECO:0000313" key="7">
    <source>
        <dbReference type="EMBL" id="MBN9412911.1"/>
    </source>
</evidence>
<dbReference type="InterPro" id="IPR001320">
    <property type="entry name" value="Iontro_rcpt_C"/>
</dbReference>
<protein>
    <submittedName>
        <fullName evidence="7">Transporter substrate-binding domain-containing protein</fullName>
    </submittedName>
</protein>
<feature type="domain" description="Solute-binding protein family 3/N-terminal" evidence="5">
    <location>
        <begin position="1"/>
        <end position="219"/>
    </location>
</feature>
<evidence type="ECO:0000256" key="4">
    <source>
        <dbReference type="RuleBase" id="RU003744"/>
    </source>
</evidence>
<sequence length="221" mass="24724">MATSADNPPFEFHQTTTKQITGFDIELAHALADVLNIELEIQDMDFASIIPALFSGRADFAMATFSVTEERKKSVCFSEDYYTAQPASVSLKNRSFSTQKDFEGTKIGVQLGSSYEQMMKKIAGKIKNVQLIPLNKLGELIQEVKAGRIDAAVIDIAPARAYVENNKDLQTNIIEEFQENYAIAFPKNSPWAEKFNEALKKLKTNGKLNELISKWFSHTSS</sequence>
<dbReference type="GO" id="GO:0016020">
    <property type="term" value="C:membrane"/>
    <property type="evidence" value="ECO:0007669"/>
    <property type="project" value="InterPro"/>
</dbReference>
<dbReference type="InterPro" id="IPR001638">
    <property type="entry name" value="Solute-binding_3/MltF_N"/>
</dbReference>
<evidence type="ECO:0000313" key="8">
    <source>
        <dbReference type="Proteomes" id="UP000664414"/>
    </source>
</evidence>
<comment type="subcellular location">
    <subcellularLocation>
        <location evidence="1">Cell envelope</location>
    </subcellularLocation>
</comment>
<name>A0A8J7TUL9_9PROT</name>
<evidence type="ECO:0000256" key="2">
    <source>
        <dbReference type="ARBA" id="ARBA00010333"/>
    </source>
</evidence>
<proteinExistence type="inferred from homology"/>
<dbReference type="Pfam" id="PF00497">
    <property type="entry name" value="SBP_bac_3"/>
    <property type="match status" value="1"/>
</dbReference>
<dbReference type="Gene3D" id="3.40.190.10">
    <property type="entry name" value="Periplasmic binding protein-like II"/>
    <property type="match status" value="2"/>
</dbReference>
<evidence type="ECO:0000259" key="5">
    <source>
        <dbReference type="SMART" id="SM00062"/>
    </source>
</evidence>
<evidence type="ECO:0000256" key="1">
    <source>
        <dbReference type="ARBA" id="ARBA00004196"/>
    </source>
</evidence>
<evidence type="ECO:0000256" key="3">
    <source>
        <dbReference type="ARBA" id="ARBA00022729"/>
    </source>
</evidence>
<dbReference type="PROSITE" id="PS01039">
    <property type="entry name" value="SBP_BACTERIAL_3"/>
    <property type="match status" value="1"/>
</dbReference>
<dbReference type="GO" id="GO:0030313">
    <property type="term" value="C:cell envelope"/>
    <property type="evidence" value="ECO:0007669"/>
    <property type="project" value="UniProtKB-SubCell"/>
</dbReference>
<dbReference type="EMBL" id="JAFKGL010000014">
    <property type="protein sequence ID" value="MBN9412911.1"/>
    <property type="molecule type" value="Genomic_DNA"/>
</dbReference>
<dbReference type="PANTHER" id="PTHR35936:SF17">
    <property type="entry name" value="ARGININE-BINDING EXTRACELLULAR PROTEIN ARTP"/>
    <property type="match status" value="1"/>
</dbReference>
<dbReference type="SMART" id="SM00062">
    <property type="entry name" value="PBPb"/>
    <property type="match status" value="1"/>
</dbReference>
<dbReference type="AlphaFoldDB" id="A0A8J7TUL9"/>
<accession>A0A8J7TUL9</accession>
<dbReference type="Proteomes" id="UP000664414">
    <property type="component" value="Unassembled WGS sequence"/>
</dbReference>
<comment type="similarity">
    <text evidence="2 4">Belongs to the bacterial solute-binding protein 3 family.</text>
</comment>
<feature type="domain" description="Ionotropic glutamate receptor C-terminal" evidence="6">
    <location>
        <begin position="1"/>
        <end position="218"/>
    </location>
</feature>
<dbReference type="GO" id="GO:0015276">
    <property type="term" value="F:ligand-gated monoatomic ion channel activity"/>
    <property type="evidence" value="ECO:0007669"/>
    <property type="project" value="InterPro"/>
</dbReference>
<dbReference type="SMART" id="SM00079">
    <property type="entry name" value="PBPe"/>
    <property type="match status" value="1"/>
</dbReference>